<dbReference type="EMBL" id="SNRW01010429">
    <property type="protein sequence ID" value="KAA6376575.1"/>
    <property type="molecule type" value="Genomic_DNA"/>
</dbReference>
<evidence type="ECO:0000313" key="1">
    <source>
        <dbReference type="EMBL" id="KAA6376575.1"/>
    </source>
</evidence>
<protein>
    <submittedName>
        <fullName evidence="1">Uncharacterized protein</fullName>
    </submittedName>
</protein>
<gene>
    <name evidence="1" type="ORF">EZS28_027898</name>
</gene>
<comment type="caution">
    <text evidence="1">The sequence shown here is derived from an EMBL/GenBank/DDBJ whole genome shotgun (WGS) entry which is preliminary data.</text>
</comment>
<dbReference type="Proteomes" id="UP000324800">
    <property type="component" value="Unassembled WGS sequence"/>
</dbReference>
<evidence type="ECO:0000313" key="2">
    <source>
        <dbReference type="Proteomes" id="UP000324800"/>
    </source>
</evidence>
<reference evidence="1 2" key="1">
    <citation type="submission" date="2019-03" db="EMBL/GenBank/DDBJ databases">
        <title>Single cell metagenomics reveals metabolic interactions within the superorganism composed of flagellate Streblomastix strix and complex community of Bacteroidetes bacteria on its surface.</title>
        <authorList>
            <person name="Treitli S.C."/>
            <person name="Kolisko M."/>
            <person name="Husnik F."/>
            <person name="Keeling P."/>
            <person name="Hampl V."/>
        </authorList>
    </citation>
    <scope>NUCLEOTIDE SEQUENCE [LARGE SCALE GENOMIC DNA]</scope>
    <source>
        <strain evidence="1">ST1C</strain>
    </source>
</reference>
<proteinExistence type="predicted"/>
<sequence>MTEEASEKEVEYPPIGAPSLYVSGLFRPRMADYEFAHLIEINARDKSIAIEWQNPAVKVACYGGHAAVLQENGNVNFFRTNEAVVDDLNRTTIQTTQTEEEEVENEEGAKTILLQPDTKGEERAFLRTVNAAPDSVGNVRLNFKKVKLGRGKAKAVDIAISPLWFGILYSDFTIAFFHQTGPADIPREVYRETKIKFTKIFSGSVITAIDADKRLYSFDRNVAGFYFMRKERPGESQRAADLLQSTLYQSNEEQSRNPGKQV</sequence>
<name>A0A5J4V3G6_9EUKA</name>
<dbReference type="AlphaFoldDB" id="A0A5J4V3G6"/>
<organism evidence="1 2">
    <name type="scientific">Streblomastix strix</name>
    <dbReference type="NCBI Taxonomy" id="222440"/>
    <lineage>
        <taxon>Eukaryota</taxon>
        <taxon>Metamonada</taxon>
        <taxon>Preaxostyla</taxon>
        <taxon>Oxymonadida</taxon>
        <taxon>Streblomastigidae</taxon>
        <taxon>Streblomastix</taxon>
    </lineage>
</organism>
<accession>A0A5J4V3G6</accession>